<name>D7KKW4_ARALL</name>
<keyword evidence="3" id="KW-1185">Reference proteome</keyword>
<keyword evidence="1" id="KW-1133">Transmembrane helix</keyword>
<accession>D7KKW4</accession>
<organism evidence="3">
    <name type="scientific">Arabidopsis lyrata subsp. lyrata</name>
    <name type="common">Lyre-leaved rock-cress</name>
    <dbReference type="NCBI Taxonomy" id="81972"/>
    <lineage>
        <taxon>Eukaryota</taxon>
        <taxon>Viridiplantae</taxon>
        <taxon>Streptophyta</taxon>
        <taxon>Embryophyta</taxon>
        <taxon>Tracheophyta</taxon>
        <taxon>Spermatophyta</taxon>
        <taxon>Magnoliopsida</taxon>
        <taxon>eudicotyledons</taxon>
        <taxon>Gunneridae</taxon>
        <taxon>Pentapetalae</taxon>
        <taxon>rosids</taxon>
        <taxon>malvids</taxon>
        <taxon>Brassicales</taxon>
        <taxon>Brassicaceae</taxon>
        <taxon>Camelineae</taxon>
        <taxon>Arabidopsis</taxon>
    </lineage>
</organism>
<feature type="transmembrane region" description="Helical" evidence="1">
    <location>
        <begin position="111"/>
        <end position="129"/>
    </location>
</feature>
<reference evidence="3" key="1">
    <citation type="journal article" date="2011" name="Nat. Genet.">
        <title>The Arabidopsis lyrata genome sequence and the basis of rapid genome size change.</title>
        <authorList>
            <person name="Hu T.T."/>
            <person name="Pattyn P."/>
            <person name="Bakker E.G."/>
            <person name="Cao J."/>
            <person name="Cheng J.-F."/>
            <person name="Clark R.M."/>
            <person name="Fahlgren N."/>
            <person name="Fawcett J.A."/>
            <person name="Grimwood J."/>
            <person name="Gundlach H."/>
            <person name="Haberer G."/>
            <person name="Hollister J.D."/>
            <person name="Ossowski S."/>
            <person name="Ottilar R.P."/>
            <person name="Salamov A.A."/>
            <person name="Schneeberger K."/>
            <person name="Spannagl M."/>
            <person name="Wang X."/>
            <person name="Yang L."/>
            <person name="Nasrallah M.E."/>
            <person name="Bergelson J."/>
            <person name="Carrington J.C."/>
            <person name="Gaut B.S."/>
            <person name="Schmutz J."/>
            <person name="Mayer K.F.X."/>
            <person name="Van de Peer Y."/>
            <person name="Grigoriev I.V."/>
            <person name="Nordborg M."/>
            <person name="Weigel D."/>
            <person name="Guo Y.-L."/>
        </authorList>
    </citation>
    <scope>NUCLEOTIDE SEQUENCE [LARGE SCALE GENOMIC DNA]</scope>
    <source>
        <strain evidence="3">cv. MN47</strain>
    </source>
</reference>
<feature type="transmembrane region" description="Helical" evidence="1">
    <location>
        <begin position="61"/>
        <end position="90"/>
    </location>
</feature>
<dbReference type="AlphaFoldDB" id="D7KKW4"/>
<sequence>MDGVVHQAQARDQDSRRRTNQNGRLIEATILVSLITSLMIRRSSYLSDLNPETNTTSVARYVAVLGLVLTHVGKIAYGFALMAMTSIGLVQLDLPDSLERIQRAQVIAGKFLIVTLISQSCLLCFILFLR</sequence>
<dbReference type="Proteomes" id="UP000008694">
    <property type="component" value="Unassembled WGS sequence"/>
</dbReference>
<gene>
    <name evidence="2" type="ORF">ARALYDRAFT_889670</name>
</gene>
<dbReference type="EMBL" id="GL348713">
    <property type="protein sequence ID" value="EFH69452.1"/>
    <property type="molecule type" value="Genomic_DNA"/>
</dbReference>
<proteinExistence type="predicted"/>
<dbReference type="Gramene" id="scaffold_102464.1">
    <property type="protein sequence ID" value="scaffold_102464.1"/>
    <property type="gene ID" value="scaffold_102464.1"/>
</dbReference>
<protein>
    <submittedName>
        <fullName evidence="2">Predicted protein</fullName>
    </submittedName>
</protein>
<keyword evidence="1" id="KW-0472">Membrane</keyword>
<evidence type="ECO:0000256" key="1">
    <source>
        <dbReference type="SAM" id="Phobius"/>
    </source>
</evidence>
<evidence type="ECO:0000313" key="3">
    <source>
        <dbReference type="Proteomes" id="UP000008694"/>
    </source>
</evidence>
<evidence type="ECO:0000313" key="2">
    <source>
        <dbReference type="EMBL" id="EFH69452.1"/>
    </source>
</evidence>
<keyword evidence="1" id="KW-0812">Transmembrane</keyword>
<dbReference type="HOGENOM" id="CLU_1940987_0_0_1"/>